<reference evidence="1" key="1">
    <citation type="journal article" date="2015" name="Nature">
        <title>Complex archaea that bridge the gap between prokaryotes and eukaryotes.</title>
        <authorList>
            <person name="Spang A."/>
            <person name="Saw J.H."/>
            <person name="Jorgensen S.L."/>
            <person name="Zaremba-Niedzwiedzka K."/>
            <person name="Martijn J."/>
            <person name="Lind A.E."/>
            <person name="van Eijk R."/>
            <person name="Schleper C."/>
            <person name="Guy L."/>
            <person name="Ettema T.J."/>
        </authorList>
    </citation>
    <scope>NUCLEOTIDE SEQUENCE</scope>
</reference>
<organism evidence="1">
    <name type="scientific">marine sediment metagenome</name>
    <dbReference type="NCBI Taxonomy" id="412755"/>
    <lineage>
        <taxon>unclassified sequences</taxon>
        <taxon>metagenomes</taxon>
        <taxon>ecological metagenomes</taxon>
    </lineage>
</organism>
<accession>A0A0F9B992</accession>
<dbReference type="EMBL" id="LAZR01042092">
    <property type="protein sequence ID" value="KKL10362.1"/>
    <property type="molecule type" value="Genomic_DNA"/>
</dbReference>
<comment type="caution">
    <text evidence="1">The sequence shown here is derived from an EMBL/GenBank/DDBJ whole genome shotgun (WGS) entry which is preliminary data.</text>
</comment>
<evidence type="ECO:0000313" key="1">
    <source>
        <dbReference type="EMBL" id="KKL10362.1"/>
    </source>
</evidence>
<protein>
    <submittedName>
        <fullName evidence="1">Uncharacterized protein</fullName>
    </submittedName>
</protein>
<dbReference type="AlphaFoldDB" id="A0A0F9B992"/>
<sequence length="73" mass="8001">MAKRMTTKTSHMGITIQFIEDMAQSSGKGVGFYFNNLTDKQAQAHLDMLKAKGFKFAPTCDDVDAEGRCAGHT</sequence>
<name>A0A0F9B992_9ZZZZ</name>
<proteinExistence type="predicted"/>
<gene>
    <name evidence="1" type="ORF">LCGC14_2556620</name>
</gene>